<gene>
    <name evidence="1" type="ORF">LACBIDRAFT_296028</name>
</gene>
<dbReference type="Proteomes" id="UP000001194">
    <property type="component" value="Unassembled WGS sequence"/>
</dbReference>
<keyword evidence="2" id="KW-1185">Reference proteome</keyword>
<accession>B0E214</accession>
<dbReference type="GeneID" id="6085890"/>
<reference evidence="1 2" key="1">
    <citation type="journal article" date="2008" name="Nature">
        <title>The genome of Laccaria bicolor provides insights into mycorrhizal symbiosis.</title>
        <authorList>
            <person name="Martin F."/>
            <person name="Aerts A."/>
            <person name="Ahren D."/>
            <person name="Brun A."/>
            <person name="Danchin E.G.J."/>
            <person name="Duchaussoy F."/>
            <person name="Gibon J."/>
            <person name="Kohler A."/>
            <person name="Lindquist E."/>
            <person name="Pereda V."/>
            <person name="Salamov A."/>
            <person name="Shapiro H.J."/>
            <person name="Wuyts J."/>
            <person name="Blaudez D."/>
            <person name="Buee M."/>
            <person name="Brokstein P."/>
            <person name="Canbaeck B."/>
            <person name="Cohen D."/>
            <person name="Courty P.E."/>
            <person name="Coutinho P.M."/>
            <person name="Delaruelle C."/>
            <person name="Detter J.C."/>
            <person name="Deveau A."/>
            <person name="DiFazio S."/>
            <person name="Duplessis S."/>
            <person name="Fraissinet-Tachet L."/>
            <person name="Lucic E."/>
            <person name="Frey-Klett P."/>
            <person name="Fourrey C."/>
            <person name="Feussner I."/>
            <person name="Gay G."/>
            <person name="Grimwood J."/>
            <person name="Hoegger P.J."/>
            <person name="Jain P."/>
            <person name="Kilaru S."/>
            <person name="Labbe J."/>
            <person name="Lin Y.C."/>
            <person name="Legue V."/>
            <person name="Le Tacon F."/>
            <person name="Marmeisse R."/>
            <person name="Melayah D."/>
            <person name="Montanini B."/>
            <person name="Muratet M."/>
            <person name="Nehls U."/>
            <person name="Niculita-Hirzel H."/>
            <person name="Oudot-Le Secq M.P."/>
            <person name="Peter M."/>
            <person name="Quesneville H."/>
            <person name="Rajashekar B."/>
            <person name="Reich M."/>
            <person name="Rouhier N."/>
            <person name="Schmutz J."/>
            <person name="Yin T."/>
            <person name="Chalot M."/>
            <person name="Henrissat B."/>
            <person name="Kuees U."/>
            <person name="Lucas S."/>
            <person name="Van de Peer Y."/>
            <person name="Podila G.K."/>
            <person name="Polle A."/>
            <person name="Pukkila P.J."/>
            <person name="Richardson P.M."/>
            <person name="Rouze P."/>
            <person name="Sanders I.R."/>
            <person name="Stajich J.E."/>
            <person name="Tunlid A."/>
            <person name="Tuskan G."/>
            <person name="Grigoriev I.V."/>
        </authorList>
    </citation>
    <scope>NUCLEOTIDE SEQUENCE [LARGE SCALE GENOMIC DNA]</scope>
    <source>
        <strain evidence="2">S238N-H82 / ATCC MYA-4686</strain>
    </source>
</reference>
<organism evidence="2">
    <name type="scientific">Laccaria bicolor (strain S238N-H82 / ATCC MYA-4686)</name>
    <name type="common">Bicoloured deceiver</name>
    <name type="synonym">Laccaria laccata var. bicolor</name>
    <dbReference type="NCBI Taxonomy" id="486041"/>
    <lineage>
        <taxon>Eukaryota</taxon>
        <taxon>Fungi</taxon>
        <taxon>Dikarya</taxon>
        <taxon>Basidiomycota</taxon>
        <taxon>Agaricomycotina</taxon>
        <taxon>Agaricomycetes</taxon>
        <taxon>Agaricomycetidae</taxon>
        <taxon>Agaricales</taxon>
        <taxon>Agaricineae</taxon>
        <taxon>Hydnangiaceae</taxon>
        <taxon>Laccaria</taxon>
    </lineage>
</organism>
<evidence type="ECO:0000313" key="2">
    <source>
        <dbReference type="Proteomes" id="UP000001194"/>
    </source>
</evidence>
<dbReference type="KEGG" id="lbc:LACBIDRAFT_296028"/>
<evidence type="ECO:0000313" key="1">
    <source>
        <dbReference type="EMBL" id="EDQ99115.1"/>
    </source>
</evidence>
<dbReference type="RefSeq" id="XP_001890248.1">
    <property type="nucleotide sequence ID" value="XM_001890213.1"/>
</dbReference>
<dbReference type="OrthoDB" id="3051534at2759"/>
<dbReference type="EMBL" id="DS547173">
    <property type="protein sequence ID" value="EDQ99115.1"/>
    <property type="molecule type" value="Genomic_DNA"/>
</dbReference>
<sequence>MNANLQVKCLSPGRGVLHLARDGRSDLEAEEHASGQGEEKNHWHAFVGGNRVHEVVRHPSQILRGLAFEMSTAHFQSAVDLSDDISVVDNDILFPRTPFRHTLESLSSIFTDVDPAYLATIISHQFFAEDLHRLDGSSNCLDITDTNDCDFDDHARHLLNSVISPLCVYFTILSTFYNEEPSIPQVFFQYLKELQHIAAEFEWEAVFEYHTIFFNRCVDAMREYHDFSAWGVPDIPLMSFYIRDKAPRTDVFGSDDNQTLFPIREEAEEEYGSPPRSSRSSPQRALTIILRRTLDTCLDDWNDLQFVSYTKYTIDDRLDLCNLPVGNPGEPFGALETVCLEYSVNAGDSNQTISVSDIAERFLSYEGDDYPYLTVIRFKDHCEAMDRAWNRGMAARPIEAHCTPKEIPPQVHFPEKRWTRRTQDDPPHIKRWTISVRSWLKRQVKNLRPPTKRARHVLASLVRRNLYNRSMDSLGSFRSLDSDVTIKVTPNILRRKSSILSFKTLI</sequence>
<name>B0E214_LACBS</name>
<dbReference type="HOGENOM" id="CLU_634709_0_0_1"/>
<protein>
    <submittedName>
        <fullName evidence="1">Predicted protein</fullName>
    </submittedName>
</protein>
<dbReference type="InParanoid" id="B0E214"/>
<dbReference type="AlphaFoldDB" id="B0E214"/>
<proteinExistence type="predicted"/>